<protein>
    <submittedName>
        <fullName evidence="5">Guanine nucleotide-binding protein subunit beta-like protein</fullName>
    </submittedName>
</protein>
<evidence type="ECO:0000256" key="2">
    <source>
        <dbReference type="ARBA" id="ARBA00022737"/>
    </source>
</evidence>
<keyword evidence="1 3" id="KW-0853">WD repeat</keyword>
<evidence type="ECO:0000256" key="4">
    <source>
        <dbReference type="SAM" id="MobiDB-lite"/>
    </source>
</evidence>
<keyword evidence="6" id="KW-1185">Reference proteome</keyword>
<keyword evidence="2" id="KW-0677">Repeat</keyword>
<evidence type="ECO:0000313" key="6">
    <source>
        <dbReference type="Proteomes" id="UP000241890"/>
    </source>
</evidence>
<evidence type="ECO:0000256" key="3">
    <source>
        <dbReference type="PROSITE-ProRule" id="PRU00221"/>
    </source>
</evidence>
<dbReference type="InParanoid" id="A0A2R5GKE7"/>
<dbReference type="PROSITE" id="PS50082">
    <property type="entry name" value="WD_REPEATS_2"/>
    <property type="match status" value="3"/>
</dbReference>
<organism evidence="5 6">
    <name type="scientific">Hondaea fermentalgiana</name>
    <dbReference type="NCBI Taxonomy" id="2315210"/>
    <lineage>
        <taxon>Eukaryota</taxon>
        <taxon>Sar</taxon>
        <taxon>Stramenopiles</taxon>
        <taxon>Bigyra</taxon>
        <taxon>Labyrinthulomycetes</taxon>
        <taxon>Thraustochytrida</taxon>
        <taxon>Thraustochytriidae</taxon>
        <taxon>Hondaea</taxon>
    </lineage>
</organism>
<feature type="repeat" description="WD" evidence="3">
    <location>
        <begin position="241"/>
        <end position="273"/>
    </location>
</feature>
<sequence>MGRIQHWVRGVAQSADLVLAASVDGFLRVWRKKDGVLVLEMKTPNNKAANAVAVQGKLAVLGTDGGGLLLMDLATVSVLHALEGHTGGVYSVVFDGNDVISGSYDETICVWDTVSGQMRSRIDVGQRVYGVAIHEDLLVAGLKDNTVRVFDRASGDPRHVLTEATNEVTAVAIDAQHMVSGSWDCKVRVYAVPSFELVHVLEGHNYSVRSVALDKFRIVSGSDDNTIRVWDARSGDLLHVLQGHADTVLSVSLAGQEIVSGSWDQSVRVWDTEMVALARVLDGTEAEMPISEIFATETESDAKTEQANENPAESRPFCSIL</sequence>
<feature type="region of interest" description="Disordered" evidence="4">
    <location>
        <begin position="295"/>
        <end position="321"/>
    </location>
</feature>
<dbReference type="InterPro" id="IPR020472">
    <property type="entry name" value="WD40_PAC1"/>
</dbReference>
<dbReference type="InterPro" id="IPR019775">
    <property type="entry name" value="WD40_repeat_CS"/>
</dbReference>
<dbReference type="Gene3D" id="2.130.10.10">
    <property type="entry name" value="YVTN repeat-like/Quinoprotein amine dehydrogenase"/>
    <property type="match status" value="2"/>
</dbReference>
<dbReference type="InterPro" id="IPR001680">
    <property type="entry name" value="WD40_rpt"/>
</dbReference>
<dbReference type="EMBL" id="BEYU01000095">
    <property type="protein sequence ID" value="GBG31350.1"/>
    <property type="molecule type" value="Genomic_DNA"/>
</dbReference>
<accession>A0A2R5GKE7</accession>
<dbReference type="PROSITE" id="PS50294">
    <property type="entry name" value="WD_REPEATS_REGION"/>
    <property type="match status" value="3"/>
</dbReference>
<dbReference type="AlphaFoldDB" id="A0A2R5GKE7"/>
<dbReference type="InterPro" id="IPR042627">
    <property type="entry name" value="FBXW2"/>
</dbReference>
<dbReference type="SUPFAM" id="SSF50978">
    <property type="entry name" value="WD40 repeat-like"/>
    <property type="match status" value="1"/>
</dbReference>
<dbReference type="InterPro" id="IPR015943">
    <property type="entry name" value="WD40/YVTN_repeat-like_dom_sf"/>
</dbReference>
<comment type="caution">
    <text evidence="5">The sequence shown here is derived from an EMBL/GenBank/DDBJ whole genome shotgun (WGS) entry which is preliminary data.</text>
</comment>
<feature type="repeat" description="WD" evidence="3">
    <location>
        <begin position="82"/>
        <end position="121"/>
    </location>
</feature>
<dbReference type="SMART" id="SM00320">
    <property type="entry name" value="WD40"/>
    <property type="match status" value="6"/>
</dbReference>
<evidence type="ECO:0000313" key="5">
    <source>
        <dbReference type="EMBL" id="GBG31350.1"/>
    </source>
</evidence>
<dbReference type="Pfam" id="PF00400">
    <property type="entry name" value="WD40"/>
    <property type="match status" value="4"/>
</dbReference>
<dbReference type="PROSITE" id="PS00678">
    <property type="entry name" value="WD_REPEATS_1"/>
    <property type="match status" value="2"/>
</dbReference>
<dbReference type="PANTHER" id="PTHR44436:SF1">
    <property type="entry name" value="F-BOX_WD REPEAT-CONTAINING PROTEIN 2"/>
    <property type="match status" value="1"/>
</dbReference>
<dbReference type="OrthoDB" id="538223at2759"/>
<dbReference type="PANTHER" id="PTHR44436">
    <property type="entry name" value="F-BOX/WD REPEAT-CONTAINING PROTEIN 2"/>
    <property type="match status" value="1"/>
</dbReference>
<gene>
    <name evidence="5" type="ORF">FCC1311_075742</name>
</gene>
<dbReference type="InterPro" id="IPR036322">
    <property type="entry name" value="WD40_repeat_dom_sf"/>
</dbReference>
<evidence type="ECO:0000256" key="1">
    <source>
        <dbReference type="ARBA" id="ARBA00022574"/>
    </source>
</evidence>
<dbReference type="Proteomes" id="UP000241890">
    <property type="component" value="Unassembled WGS sequence"/>
</dbReference>
<name>A0A2R5GKE7_9STRA</name>
<dbReference type="PRINTS" id="PR00320">
    <property type="entry name" value="GPROTEINBRPT"/>
</dbReference>
<reference evidence="5 6" key="1">
    <citation type="submission" date="2017-12" db="EMBL/GenBank/DDBJ databases">
        <title>Sequencing, de novo assembly and annotation of complete genome of a new Thraustochytrid species, strain FCC1311.</title>
        <authorList>
            <person name="Sedici K."/>
            <person name="Godart F."/>
            <person name="Aiese Cigliano R."/>
            <person name="Sanseverino W."/>
            <person name="Barakat M."/>
            <person name="Ortet P."/>
            <person name="Marechal E."/>
            <person name="Cagnac O."/>
            <person name="Amato A."/>
        </authorList>
    </citation>
    <scope>NUCLEOTIDE SEQUENCE [LARGE SCALE GENOMIC DNA]</scope>
</reference>
<dbReference type="CDD" id="cd00200">
    <property type="entry name" value="WD40"/>
    <property type="match status" value="1"/>
</dbReference>
<feature type="repeat" description="WD" evidence="3">
    <location>
        <begin position="201"/>
        <end position="240"/>
    </location>
</feature>
<proteinExistence type="predicted"/>